<proteinExistence type="predicted"/>
<accession>A0A6M4WMU3</accession>
<keyword evidence="2" id="KW-1185">Reference proteome</keyword>
<gene>
    <name evidence="1" type="ORF">G9272_16500</name>
</gene>
<name>A0A6M4WMU3_9ACTN</name>
<dbReference type="AlphaFoldDB" id="A0A6M4WMU3"/>
<reference evidence="1" key="1">
    <citation type="submission" date="2020-03" db="EMBL/GenBank/DDBJ databases">
        <title>Molecular networking-based the target discovery of potent antiproliferative macrolactams: 5/6/7/16 polycyclic ansamycins and glycosylated trienomycin from Streptomyces cacaoi subsp. asoensis.</title>
        <authorList>
            <person name="Liu L.-L."/>
        </authorList>
    </citation>
    <scope>NUCLEOTIDE SEQUENCE [LARGE SCALE GENOMIC DNA]</scope>
    <source>
        <strain evidence="1">H2S5</strain>
    </source>
</reference>
<evidence type="ECO:0000313" key="2">
    <source>
        <dbReference type="Proteomes" id="UP000502665"/>
    </source>
</evidence>
<protein>
    <submittedName>
        <fullName evidence="1">Uncharacterized protein</fullName>
    </submittedName>
</protein>
<dbReference type="EMBL" id="CP049838">
    <property type="protein sequence ID" value="QJT01714.1"/>
    <property type="molecule type" value="Genomic_DNA"/>
</dbReference>
<organism evidence="1 2">
    <name type="scientific">Streptomyces asoensis</name>
    <dbReference type="NCBI Taxonomy" id="249586"/>
    <lineage>
        <taxon>Bacteria</taxon>
        <taxon>Bacillati</taxon>
        <taxon>Actinomycetota</taxon>
        <taxon>Actinomycetes</taxon>
        <taxon>Kitasatosporales</taxon>
        <taxon>Streptomycetaceae</taxon>
        <taxon>Streptomyces</taxon>
    </lineage>
</organism>
<dbReference type="Proteomes" id="UP000502665">
    <property type="component" value="Chromosome"/>
</dbReference>
<sequence length="80" mass="9359">MGLPKRRCPNCGDTEQHFRHLHGAERAFALTQTQVLVHRADLDKYRRCTHEGCVRVQSYFNWRSGFDLPEEFRTSPQPAT</sequence>
<dbReference type="RefSeq" id="WP_171397268.1">
    <property type="nucleotide sequence ID" value="NZ_CP049838.1"/>
</dbReference>
<evidence type="ECO:0000313" key="1">
    <source>
        <dbReference type="EMBL" id="QJT01714.1"/>
    </source>
</evidence>